<dbReference type="GO" id="GO:0005856">
    <property type="term" value="C:cytoskeleton"/>
    <property type="evidence" value="ECO:0007669"/>
    <property type="project" value="UniProtKB-SubCell"/>
</dbReference>
<comment type="subcellular location">
    <subcellularLocation>
        <location evidence="1">Cell projection</location>
        <location evidence="1">Cilium</location>
    </subcellularLocation>
    <subcellularLocation>
        <location evidence="2">Cytoplasm</location>
        <location evidence="2">Cytoskeleton</location>
    </subcellularLocation>
</comment>
<name>A0A7L0HQR0_AREIN</name>
<evidence type="ECO:0000256" key="7">
    <source>
        <dbReference type="ARBA" id="ARBA00023212"/>
    </source>
</evidence>
<keyword evidence="8" id="KW-0966">Cell projection</keyword>
<dbReference type="InterPro" id="IPR036322">
    <property type="entry name" value="WD40_repeat_dom_sf"/>
</dbReference>
<evidence type="ECO:0000256" key="1">
    <source>
        <dbReference type="ARBA" id="ARBA00004138"/>
    </source>
</evidence>
<dbReference type="Proteomes" id="UP000541811">
    <property type="component" value="Unassembled WGS sequence"/>
</dbReference>
<evidence type="ECO:0000256" key="4">
    <source>
        <dbReference type="ARBA" id="ARBA00022574"/>
    </source>
</evidence>
<keyword evidence="4" id="KW-0853">WD repeat</keyword>
<evidence type="ECO:0000256" key="3">
    <source>
        <dbReference type="ARBA" id="ARBA00022490"/>
    </source>
</evidence>
<accession>A0A7L0HQR0</accession>
<keyword evidence="3" id="KW-0963">Cytoplasm</keyword>
<keyword evidence="6 9" id="KW-0175">Coiled coil</keyword>
<keyword evidence="11" id="KW-1185">Reference proteome</keyword>
<dbReference type="EMBL" id="VXAK01013790">
    <property type="protein sequence ID" value="NXK22526.1"/>
    <property type="molecule type" value="Genomic_DNA"/>
</dbReference>
<evidence type="ECO:0000313" key="11">
    <source>
        <dbReference type="Proteomes" id="UP000541811"/>
    </source>
</evidence>
<gene>
    <name evidence="10" type="primary">Cfap44</name>
    <name evidence="10" type="ORF">AREINT_R10460</name>
</gene>
<evidence type="ECO:0000256" key="6">
    <source>
        <dbReference type="ARBA" id="ARBA00023054"/>
    </source>
</evidence>
<evidence type="ECO:0000256" key="8">
    <source>
        <dbReference type="ARBA" id="ARBA00023273"/>
    </source>
</evidence>
<feature type="non-terminal residue" evidence="10">
    <location>
        <position position="545"/>
    </location>
</feature>
<proteinExistence type="predicted"/>
<dbReference type="PANTHER" id="PTHR14885:SF3">
    <property type="entry name" value="CILIA- AND FLAGELLA-ASSOCIATED PROTEIN 44"/>
    <property type="match status" value="1"/>
</dbReference>
<keyword evidence="5" id="KW-0677">Repeat</keyword>
<evidence type="ECO:0000256" key="9">
    <source>
        <dbReference type="SAM" id="Coils"/>
    </source>
</evidence>
<protein>
    <submittedName>
        <fullName evidence="10">CFA44 protein</fullName>
    </submittedName>
</protein>
<feature type="non-terminal residue" evidence="10">
    <location>
        <position position="1"/>
    </location>
</feature>
<evidence type="ECO:0000313" key="10">
    <source>
        <dbReference type="EMBL" id="NXK22526.1"/>
    </source>
</evidence>
<sequence>MQNGALRVYPLEDKDLTVNALKEYWSFNVHDNDYGQIQGICSSHDDRFLITCGGDGNIFSFNILSPEDVHKELKAKIPSPRSGLEKEKAAEDIEDPNADNIEEVKQKKEYERKMKEAEGKKKKKREELIALRHEFLFLLQKNQELPKHMQLHREQYEMDHRIFEELERQTAQRIQLMRKELAWEHEKHLIGLQKLRNQFRDSLEFETVVVHAIQSNHQISTYRLLAMSEKYYQECPSWRKTVLKGEWKEAEKKIIRETKRSDDRIFEDEAEELKMPEVRKPTTRYIESKREQIRRIVEKSDKVKAKIMKRKAEWDELYKSKPSDDYENPKDAEDIREAQENMGCYELKTAANYRVPEHKRMNTAKKVMQLTSLEVLIHKKKVNMNKEIMSLRDLKVSIIDEIKCLVQELKSIQAALDLSERLPLPLIPQLHPDEVPEKKFEYDSDILLKFKEEQEAKTKLQEKLEGSPSSDALRHGFLRAPSIKEIDPVAQVAGTQAMEIPSSVVTEQRKVLRIEKAEPTEMELEILKREKIKNLYLQETLVKKV</sequence>
<dbReference type="GO" id="GO:0005929">
    <property type="term" value="C:cilium"/>
    <property type="evidence" value="ECO:0007669"/>
    <property type="project" value="UniProtKB-SubCell"/>
</dbReference>
<dbReference type="AlphaFoldDB" id="A0A7L0HQR0"/>
<feature type="coiled-coil region" evidence="9">
    <location>
        <begin position="100"/>
        <end position="134"/>
    </location>
</feature>
<evidence type="ECO:0000256" key="5">
    <source>
        <dbReference type="ARBA" id="ARBA00022737"/>
    </source>
</evidence>
<keyword evidence="7" id="KW-0206">Cytoskeleton</keyword>
<organism evidence="10 11">
    <name type="scientific">Arenaria interpres</name>
    <name type="common">Ruddy turnstone</name>
    <name type="synonym">Tringa interpres</name>
    <dbReference type="NCBI Taxonomy" id="54971"/>
    <lineage>
        <taxon>Eukaryota</taxon>
        <taxon>Metazoa</taxon>
        <taxon>Chordata</taxon>
        <taxon>Craniata</taxon>
        <taxon>Vertebrata</taxon>
        <taxon>Euteleostomi</taxon>
        <taxon>Archelosauria</taxon>
        <taxon>Archosauria</taxon>
        <taxon>Dinosauria</taxon>
        <taxon>Saurischia</taxon>
        <taxon>Theropoda</taxon>
        <taxon>Coelurosauria</taxon>
        <taxon>Aves</taxon>
        <taxon>Neognathae</taxon>
        <taxon>Neoaves</taxon>
        <taxon>Charadriiformes</taxon>
        <taxon>Scolopacidae</taxon>
        <taxon>Arenaria</taxon>
    </lineage>
</organism>
<evidence type="ECO:0000256" key="2">
    <source>
        <dbReference type="ARBA" id="ARBA00004245"/>
    </source>
</evidence>
<dbReference type="PANTHER" id="PTHR14885">
    <property type="entry name" value="CILIA- AND FLAGELLA-ASSOCIATED PROTEIN 43-RELATED"/>
    <property type="match status" value="1"/>
</dbReference>
<comment type="caution">
    <text evidence="10">The sequence shown here is derived from an EMBL/GenBank/DDBJ whole genome shotgun (WGS) entry which is preliminary data.</text>
</comment>
<dbReference type="SUPFAM" id="SSF50978">
    <property type="entry name" value="WD40 repeat-like"/>
    <property type="match status" value="1"/>
</dbReference>
<reference evidence="10 11" key="1">
    <citation type="submission" date="2019-09" db="EMBL/GenBank/DDBJ databases">
        <title>Bird 10,000 Genomes (B10K) Project - Family phase.</title>
        <authorList>
            <person name="Zhang G."/>
        </authorList>
    </citation>
    <scope>NUCLEOTIDE SEQUENCE [LARGE SCALE GENOMIC DNA]</scope>
    <source>
        <strain evidence="10">B10K-DU-005-73</strain>
        <tissue evidence="10">Liver</tissue>
    </source>
</reference>